<feature type="compositionally biased region" description="Pro residues" evidence="1">
    <location>
        <begin position="1207"/>
        <end position="1221"/>
    </location>
</feature>
<dbReference type="Pfam" id="PF25547">
    <property type="entry name" value="WXG100_2"/>
    <property type="match status" value="1"/>
</dbReference>
<feature type="compositionally biased region" description="Basic and acidic residues" evidence="1">
    <location>
        <begin position="1745"/>
        <end position="1774"/>
    </location>
</feature>
<feature type="region of interest" description="Disordered" evidence="1">
    <location>
        <begin position="1037"/>
        <end position="1330"/>
    </location>
</feature>
<feature type="region of interest" description="Disordered" evidence="1">
    <location>
        <begin position="281"/>
        <end position="708"/>
    </location>
</feature>
<feature type="compositionally biased region" description="Basic and acidic residues" evidence="1">
    <location>
        <begin position="2455"/>
        <end position="2488"/>
    </location>
</feature>
<feature type="compositionally biased region" description="Basic and acidic residues" evidence="1">
    <location>
        <begin position="3267"/>
        <end position="3276"/>
    </location>
</feature>
<sequence length="3305" mass="359119">MRRAAGHWSAMATALRELQRPADQAMEAALSAIEGQTHDAMSSYWHEVTGGDGSELQKFIDTCDNFAKQLEHGATDIEYAKLSIYISVASMLAMAFIPVVGQAVDAAAAAAVKLFVRKTVQELIDKLALKGASFLAERVGLGVAEKLGTNAASSLVVNVGKQAVIGAGLGAGTDVAAQGIQVAEGHRDGIDGNSVWQSAASGAVAGAVAGPVSQGIEAAGTKVTGGLADRLGIEHEPGKLASYLTSGASAIPGNLAGNAAASVSSAALTGGPVDFGSIHDGAGGGLIAKPHQAPHPETSSHTDTAPAADTAGHSRDAPASARTEQPPTTSTTATRADTSVASDAPRPEANTAPAAATPVAHDTPTTASTTATGHTDSVAAHPNSANVDHNGGVPPDSHAAPAGGPAAVDRSPAGQPAATPITHAPDRAAVQAPESVPPKGTGPAPDRPMPALPGDRPAPPSTSRPLADIPQRPDLAARPDTQAPPSDRTVAPQRGTDIPRPSRVDVPDSATPSPRDTSGSSHRLDSVPHAPTDRGPVPPRSPEAPRTPTGVEVPDRHPAPGARDINTTPRGPEASASPSTDRPSGGTDGRTQAPGPIIAGVPVAGPHGVAARSPHETAGPPDSRRGRSDASQPNQKRPERDNGSPRKGQEQPRLRPDDHEPEHHRPHESTAERELPADSADHAVDRTRENAPSGSDPHSGTPGLERLVPHEPGAELRELSYGDQKIIGEYAAKRGVSFDDVVRGIQDGSLVLGRHYVFERPTLLETPEQLDPRYLTEVVAHKIDNPRNPRRYANMEPDAFEAGCPDSELPVHLSRSMSGDALASAVTPTDLTKMVVNYDGDGLSPVWRDHSAADAFLDARNALFRMDSRGPEIFGPGFAPRDPSNLSISAHVGDTGRGHADGFVSLSKSPERTIARERTIAADDLDRLAAEGKLERLPDGTFRQIRYMHELYHAHGIDVDATFHDATAHRRYNEGTHYEAEVLAPGGISGDTIYRIWPREIIVDAHGSPVSVTVGEPIYNPRFAHLDNPRFTATHDVPAQAHSRSADEHAQHRQGPPDRVDNDSPATEHAPAPRPDNSPQRTESVHPDHRPQVRESLQAPESHPYEPWLYRAPESEPPRPQQPWPSHTAPESVPPLPHAPTRESATASAQPHPMPTPHRAPEPPPTVPPTRGPEVAPPHSNRVDPHQQVAPGPRPAQTNVPAAPHVPSTPRPEPRPPVPHRPVPERGHAVPPHERPATPPPREGAHTPPPRDRFREHGPRPVHRGDSPVAPHDPRQARPHVDARPPVHPQQMQRAAAARQAREFYRGQPPEDRRVTPVRTGNGPEGKPAYGFRRYPEAPGGPIAVAGVKVHVTFDRSVTPDQVGRVWERAQLATDLVFNHGQRLLSGDRVLVDLAHTADPAEANLHIHVSDIAGPWHPDSHLDAVADRLREQLGLSAEPRQHGAGLSTDEIRRISNDIAKSNTPAALDGLPETRVIGSGHLQQLERAEYQHAVEDALRDGNRFLVGADPRTNPYGWQINDGGLRRPGRNTNCVDNCLAALSCFHGRPEVALARWRDHADEAGDVGESPDRAGAWIGGQWGHYNDGRSIAAQYQALHERMLRAGPGSSALVGQSWHARDDNGVPLYHRDGSPVLNGGHAIVIVYPHGASGPVWWDPQAAAFSDHPPRALTDRAAEMVYMTVDPERGHLGGARTGDQGTSSALSGTDLRSHGGVPDVPVRVRMGVPAEAHPAADGGRSADRVGELRGEHADRGGHGARESGSDHDRGDVRRSDPDRSAGAGVSDLPRAVEGEHPTHPRERADDRVPRPHAEPDSPARAFRGLSADDRQDHLRLSADSAPGDERPVLGGTQEPPGRHLADRGNLRGIDHGEPARDANGALTTSTPQMNLAGTDPTPSEEHGHRDSSGPDESRASRDRLGRPWDPNRYEIASRRPDPDSTGSEASRAARDKLGRPWDPNRYEIASRRPDPDSTGSEASRAARDKLGRPWDPNRYEIASRRPDPDSTGSEASRAARDKLGRPWVPNRYEIASRRPDPDSTGSEASRAARDKLGRPWVPNRYEIASRRPDPDSTGSEASRAARDKLGRPWVPNRYEIASRTPDPDTTRSESTEKPSKPAPSVSELREAAFGGTKGADVVREHDHPGGDQQRIPVNELVDRVRDRVAGDLEKFALRYSDTELRALVEQGRRLGIDDRGITDLIQVGSRIAKPITADTLARHMDNWVNVVSERGYPYRFDSADHFNAFARDFHEALEKAGLGDLDPFIQGSALRKPEAKDVDFALTVDRDRFYEILTDRFDGRAATRATETSSAAPLNLKDLTRSEIRELAEHIDANRDAYNSQARTFSNAVLKGVIRSTSDISKPLKAAGKEIQQKYPELNIEDISLVVPDSAFDSSPELPVVPTTEKARAQELVQRLNQARELEFRSEHPSVERTAAPGEVEGLYRIPGELPSEKPVPAVPERDDLPAPKGMYRGDDGLLHKPGDRPDSYRTRADGRLHDVTDPVGTFRDTNYKLHDEIGFTADHLTDKDVIYKAMSEANWSHTVENEQIREQIASTSEARKQQDIDQRPLAEAAERIMPEFNVEKIDDLKPGAINEAISKIEEKILDDQGLSDAEKQAKIGRLYEMKDIAKRYHQLASDKVATSKELGNLGGEAFVREQFPDSVPLTPFDGAFDGNNTIDRGDYLFETENGAPTLVVIENKGVGSKLGDAATSTGRAEQCSPEHTVRTLEIDQNLARILNETPEQMRARGLDPASAQGQRLAQAKEEMLKAFHDGRLNVEVYKVHTDINGNVTVTKYSMERDGIPAQIDNIGGVERVRLATRDLVAAREQELARDLAEQRARVLENLDPRQREIAELAVDLVNNRLPNVEATLEYAQAREALDRAWRALEQGAPLSEVSKALALVEDHLAAGQQLEFGSRLAALRDFDLGDSAAAAEHVLEISLHERDNPAIARLQVAERQLIEAATQRALEFRGEHVKERSRFVQHNLNQARELERAIAQGKVPELAEVLRNFDATDRVVQHERQREAQELEKLGLNPEHQRLVSQALEAERARTLGKARDVFREEIVRQATGKVLEAREPEERERAQFLQRIHEQARELEHDIGQGKEPNLEYVRQAYGQLQHAIGHERSLEAQALEPLGLSLEQNRIVTEALEAQRAQAYGKALETFGREAIRLEHNNIVGSAKGLQLTHDQARTLDIDLYQLVRTYDPVDFNRDKGVFLYQAPGKEPIEVPYGSLARRSAEAVKAIERGLEPNDVMNSYLTKLSQGKDPLEAVREPPMEPPHVTRARELLERERSRENTRSSRTIL</sequence>
<evidence type="ECO:0000313" key="4">
    <source>
        <dbReference type="EMBL" id="ATL71808.1"/>
    </source>
</evidence>
<feature type="compositionally biased region" description="Basic and acidic residues" evidence="1">
    <location>
        <begin position="1044"/>
        <end position="1062"/>
    </location>
</feature>
<feature type="compositionally biased region" description="Basic and acidic residues" evidence="1">
    <location>
        <begin position="1243"/>
        <end position="1285"/>
    </location>
</feature>
<feature type="compositionally biased region" description="Polar residues" evidence="1">
    <location>
        <begin position="1876"/>
        <end position="1886"/>
    </location>
</feature>
<feature type="compositionally biased region" description="Low complexity" evidence="1">
    <location>
        <begin position="328"/>
        <end position="377"/>
    </location>
</feature>
<feature type="compositionally biased region" description="Basic and acidic residues" evidence="1">
    <location>
        <begin position="1851"/>
        <end position="1871"/>
    </location>
</feature>
<organism evidence="4 5">
    <name type="scientific">Nocardia terpenica</name>
    <dbReference type="NCBI Taxonomy" id="455432"/>
    <lineage>
        <taxon>Bacteria</taxon>
        <taxon>Bacillati</taxon>
        <taxon>Actinomycetota</taxon>
        <taxon>Actinomycetes</taxon>
        <taxon>Mycobacteriales</taxon>
        <taxon>Nocardiaceae</taxon>
        <taxon>Nocardia</taxon>
    </lineage>
</organism>
<dbReference type="SUPFAM" id="SSF56399">
    <property type="entry name" value="ADP-ribosylation"/>
    <property type="match status" value="1"/>
</dbReference>
<feature type="compositionally biased region" description="Basic and acidic residues" evidence="1">
    <location>
        <begin position="1083"/>
        <end position="1093"/>
    </location>
</feature>
<feature type="compositionally biased region" description="Basic and acidic residues" evidence="1">
    <location>
        <begin position="1894"/>
        <end position="1933"/>
    </location>
</feature>
<feature type="domain" description="Outer membrane channel protein CpnT-like N-terminal" evidence="3">
    <location>
        <begin position="2"/>
        <end position="119"/>
    </location>
</feature>
<dbReference type="InterPro" id="IPR049762">
    <property type="entry name" value="PoNe_dom"/>
</dbReference>
<gene>
    <name evidence="4" type="ORF">CRH09_15525</name>
</gene>
<feature type="compositionally biased region" description="Pro residues" evidence="1">
    <location>
        <begin position="445"/>
        <end position="462"/>
    </location>
</feature>
<feature type="compositionally biased region" description="Basic and acidic residues" evidence="1">
    <location>
        <begin position="1222"/>
        <end position="1236"/>
    </location>
</feature>
<evidence type="ECO:0000256" key="1">
    <source>
        <dbReference type="SAM" id="MobiDB-lite"/>
    </source>
</evidence>
<feature type="compositionally biased region" description="Basic and acidic residues" evidence="1">
    <location>
        <begin position="2096"/>
        <end position="2110"/>
    </location>
</feature>
<feature type="region of interest" description="Disordered" evidence="1">
    <location>
        <begin position="1683"/>
        <end position="1716"/>
    </location>
</feature>
<feature type="compositionally biased region" description="Basic and acidic residues" evidence="1">
    <location>
        <begin position="1975"/>
        <end position="1999"/>
    </location>
</feature>
<feature type="domain" description="Tox-PL" evidence="2">
    <location>
        <begin position="1530"/>
        <end position="1657"/>
    </location>
</feature>
<dbReference type="InterPro" id="IPR057746">
    <property type="entry name" value="CpnT-like_N"/>
</dbReference>
<feature type="compositionally biased region" description="Low complexity" evidence="1">
    <location>
        <begin position="1290"/>
        <end position="1299"/>
    </location>
</feature>
<feature type="compositionally biased region" description="Basic and acidic residues" evidence="1">
    <location>
        <begin position="1821"/>
        <end position="1831"/>
    </location>
</feature>
<feature type="compositionally biased region" description="Basic and acidic residues" evidence="1">
    <location>
        <begin position="1785"/>
        <end position="1812"/>
    </location>
</feature>
<proteinExistence type="predicted"/>
<feature type="compositionally biased region" description="Polar residues" evidence="1">
    <location>
        <begin position="510"/>
        <end position="521"/>
    </location>
</feature>
<feature type="compositionally biased region" description="Pro residues" evidence="1">
    <location>
        <begin position="1152"/>
        <end position="1171"/>
    </location>
</feature>
<evidence type="ECO:0000313" key="5">
    <source>
        <dbReference type="Proteomes" id="UP000221961"/>
    </source>
</evidence>
<dbReference type="KEGG" id="ntp:CRH09_15525"/>
<evidence type="ECO:0000259" key="2">
    <source>
        <dbReference type="Pfam" id="PF15644"/>
    </source>
</evidence>
<feature type="compositionally biased region" description="Basic and acidic residues" evidence="1">
    <location>
        <begin position="2131"/>
        <end position="2140"/>
    </location>
</feature>
<dbReference type="InterPro" id="IPR028908">
    <property type="entry name" value="Tox-PL_dom"/>
</dbReference>
<feature type="compositionally biased region" description="Basic and acidic residues" evidence="1">
    <location>
        <begin position="1942"/>
        <end position="1966"/>
    </location>
</feature>
<feature type="region of interest" description="Disordered" evidence="1">
    <location>
        <begin position="3265"/>
        <end position="3305"/>
    </location>
</feature>
<name>A0A291RX23_9NOCA</name>
<feature type="compositionally biased region" description="Basic and acidic residues" evidence="1">
    <location>
        <begin position="3284"/>
        <end position="3299"/>
    </location>
</feature>
<dbReference type="CDD" id="cd20739">
    <property type="entry name" value="PoNe_DUF637"/>
    <property type="match status" value="1"/>
</dbReference>
<dbReference type="EMBL" id="CP023778">
    <property type="protein sequence ID" value="ATL71808.1"/>
    <property type="molecule type" value="Genomic_DNA"/>
</dbReference>
<dbReference type="Proteomes" id="UP000221961">
    <property type="component" value="Chromosome"/>
</dbReference>
<reference evidence="4 5" key="1">
    <citation type="submission" date="2017-10" db="EMBL/GenBank/DDBJ databases">
        <title>Comparative genomics between pathogenic Norcardia.</title>
        <authorList>
            <person name="Zeng L."/>
        </authorList>
    </citation>
    <scope>NUCLEOTIDE SEQUENCE [LARGE SCALE GENOMIC DNA]</scope>
    <source>
        <strain evidence="4 5">NC_YFY_NT001</strain>
    </source>
</reference>
<accession>A0A291RX23</accession>
<feature type="region of interest" description="Disordered" evidence="1">
    <location>
        <begin position="2443"/>
        <end position="2488"/>
    </location>
</feature>
<dbReference type="Pfam" id="PF15644">
    <property type="entry name" value="Gln_amidase"/>
    <property type="match status" value="1"/>
</dbReference>
<protein>
    <submittedName>
        <fullName evidence="4">Uncharacterized protein</fullName>
    </submittedName>
</protein>
<evidence type="ECO:0000259" key="3">
    <source>
        <dbReference type="Pfam" id="PF25547"/>
    </source>
</evidence>
<feature type="region of interest" description="Disordered" evidence="1">
    <location>
        <begin position="1745"/>
        <end position="2145"/>
    </location>
</feature>
<feature type="compositionally biased region" description="Basic and acidic residues" evidence="1">
    <location>
        <begin position="1300"/>
        <end position="1315"/>
    </location>
</feature>
<dbReference type="Gene3D" id="3.90.210.10">
    <property type="entry name" value="Heat-Labile Enterotoxin, subunit A"/>
    <property type="match status" value="1"/>
</dbReference>
<feature type="compositionally biased region" description="Basic and acidic residues" evidence="1">
    <location>
        <begin position="636"/>
        <end position="689"/>
    </location>
</feature>